<dbReference type="AlphaFoldDB" id="A0AAN7EHM4"/>
<keyword evidence="2" id="KW-0732">Signal</keyword>
<evidence type="ECO:0000313" key="3">
    <source>
        <dbReference type="EMBL" id="KAK4572061.1"/>
    </source>
</evidence>
<dbReference type="PANTHER" id="PTHR34961:SF5">
    <property type="entry name" value="TRANSMEMBRANE PROTEIN"/>
    <property type="match status" value="1"/>
</dbReference>
<feature type="chain" id="PRO_5042877250" evidence="2">
    <location>
        <begin position="23"/>
        <end position="140"/>
    </location>
</feature>
<keyword evidence="4" id="KW-1185">Reference proteome</keyword>
<feature type="compositionally biased region" description="Polar residues" evidence="1">
    <location>
        <begin position="68"/>
        <end position="79"/>
    </location>
</feature>
<evidence type="ECO:0000256" key="2">
    <source>
        <dbReference type="SAM" id="SignalP"/>
    </source>
</evidence>
<sequence>MSIISSVFILLLFLSMHEYCNARGLGVVDKASSLQFIVSEKVEEKVKHNMETIQGGTDGNNIDDKSQGGATTQIPGCENSKSSCHMGLLRETRINKGSRRQALSIVGSKVKEDIVFNGTKVQDVEVTDYEPPHQTPPIHN</sequence>
<dbReference type="EMBL" id="JAXUIC010000009">
    <property type="protein sequence ID" value="KAK4572061.1"/>
    <property type="molecule type" value="Genomic_DNA"/>
</dbReference>
<comment type="caution">
    <text evidence="3">The sequence shown here is derived from an EMBL/GenBank/DDBJ whole genome shotgun (WGS) entry which is preliminary data.</text>
</comment>
<dbReference type="Proteomes" id="UP001324115">
    <property type="component" value="Unassembled WGS sequence"/>
</dbReference>
<evidence type="ECO:0000313" key="4">
    <source>
        <dbReference type="Proteomes" id="UP001324115"/>
    </source>
</evidence>
<evidence type="ECO:0000256" key="1">
    <source>
        <dbReference type="SAM" id="MobiDB-lite"/>
    </source>
</evidence>
<accession>A0AAN7EHM4</accession>
<dbReference type="InterPro" id="IPR053313">
    <property type="entry name" value="RGF"/>
</dbReference>
<feature type="signal peptide" evidence="2">
    <location>
        <begin position="1"/>
        <end position="22"/>
    </location>
</feature>
<proteinExistence type="predicted"/>
<organism evidence="3 4">
    <name type="scientific">Quercus rubra</name>
    <name type="common">Northern red oak</name>
    <name type="synonym">Quercus borealis</name>
    <dbReference type="NCBI Taxonomy" id="3512"/>
    <lineage>
        <taxon>Eukaryota</taxon>
        <taxon>Viridiplantae</taxon>
        <taxon>Streptophyta</taxon>
        <taxon>Embryophyta</taxon>
        <taxon>Tracheophyta</taxon>
        <taxon>Spermatophyta</taxon>
        <taxon>Magnoliopsida</taxon>
        <taxon>eudicotyledons</taxon>
        <taxon>Gunneridae</taxon>
        <taxon>Pentapetalae</taxon>
        <taxon>rosids</taxon>
        <taxon>fabids</taxon>
        <taxon>Fagales</taxon>
        <taxon>Fagaceae</taxon>
        <taxon>Quercus</taxon>
    </lineage>
</organism>
<protein>
    <submittedName>
        <fullName evidence="3">Uncharacterized protein</fullName>
    </submittedName>
</protein>
<dbReference type="PANTHER" id="PTHR34961">
    <property type="entry name" value="TRANSMEMBRANE PROTEIN"/>
    <property type="match status" value="1"/>
</dbReference>
<reference evidence="3 4" key="1">
    <citation type="journal article" date="2023" name="G3 (Bethesda)">
        <title>A haplotype-resolved chromosome-scale genome for Quercus rubra L. provides insights into the genetics of adaptive traits for red oak species.</title>
        <authorList>
            <person name="Kapoor B."/>
            <person name="Jenkins J."/>
            <person name="Schmutz J."/>
            <person name="Zhebentyayeva T."/>
            <person name="Kuelheim C."/>
            <person name="Coggeshall M."/>
            <person name="Heim C."/>
            <person name="Lasky J.R."/>
            <person name="Leites L."/>
            <person name="Islam-Faridi N."/>
            <person name="Romero-Severson J."/>
            <person name="DeLeo V.L."/>
            <person name="Lucas S.M."/>
            <person name="Lazic D."/>
            <person name="Gailing O."/>
            <person name="Carlson J."/>
            <person name="Staton M."/>
        </authorList>
    </citation>
    <scope>NUCLEOTIDE SEQUENCE [LARGE SCALE GENOMIC DNA]</scope>
    <source>
        <strain evidence="3">Pseudo-F2</strain>
    </source>
</reference>
<name>A0AAN7EHM4_QUERU</name>
<feature type="region of interest" description="Disordered" evidence="1">
    <location>
        <begin position="52"/>
        <end position="79"/>
    </location>
</feature>
<gene>
    <name evidence="3" type="ORF">RGQ29_030466</name>
</gene>